<dbReference type="AlphaFoldDB" id="A0A376H616"/>
<evidence type="ECO:0000313" key="3">
    <source>
        <dbReference type="Proteomes" id="UP000254807"/>
    </source>
</evidence>
<keyword evidence="1" id="KW-1133">Transmembrane helix</keyword>
<feature type="transmembrane region" description="Helical" evidence="1">
    <location>
        <begin position="12"/>
        <end position="32"/>
    </location>
</feature>
<protein>
    <submittedName>
        <fullName evidence="2">Uncharacterized protein</fullName>
    </submittedName>
</protein>
<proteinExistence type="predicted"/>
<dbReference type="EMBL" id="UFYW01000001">
    <property type="protein sequence ID" value="STD84614.1"/>
    <property type="molecule type" value="Genomic_DNA"/>
</dbReference>
<keyword evidence="3" id="KW-1185">Reference proteome</keyword>
<sequence length="110" mass="12927">MSYSWIYYGRKVRRIALFSIKLIDFFLLYLAIGKQIYLSFGLFILFTLCWAVGSGVALIRRKVRQDDIKDRPKSEAYLHPNHDRRENLMLFACIVLLIVELYIVSLPVPL</sequence>
<keyword evidence="1" id="KW-0472">Membrane</keyword>
<keyword evidence="1" id="KW-0812">Transmembrane</keyword>
<dbReference type="Proteomes" id="UP000254807">
    <property type="component" value="Unassembled WGS sequence"/>
</dbReference>
<evidence type="ECO:0000256" key="1">
    <source>
        <dbReference type="SAM" id="Phobius"/>
    </source>
</evidence>
<feature type="transmembrane region" description="Helical" evidence="1">
    <location>
        <begin position="38"/>
        <end position="59"/>
    </location>
</feature>
<gene>
    <name evidence="2" type="ORF">NCTC12360_03158</name>
</gene>
<dbReference type="OrthoDB" id="9916680at2"/>
<evidence type="ECO:0000313" key="2">
    <source>
        <dbReference type="EMBL" id="STD84614.1"/>
    </source>
</evidence>
<feature type="transmembrane region" description="Helical" evidence="1">
    <location>
        <begin position="88"/>
        <end position="108"/>
    </location>
</feature>
<reference evidence="2 3" key="1">
    <citation type="submission" date="2018-06" db="EMBL/GenBank/DDBJ databases">
        <authorList>
            <consortium name="Pathogen Informatics"/>
            <person name="Doyle S."/>
        </authorList>
    </citation>
    <scope>NUCLEOTIDE SEQUENCE [LARGE SCALE GENOMIC DNA]</scope>
    <source>
        <strain evidence="2 3">NCTC12360</strain>
    </source>
</reference>
<organism evidence="2 3">
    <name type="scientific">Enterococcus gallinarum</name>
    <dbReference type="NCBI Taxonomy" id="1353"/>
    <lineage>
        <taxon>Bacteria</taxon>
        <taxon>Bacillati</taxon>
        <taxon>Bacillota</taxon>
        <taxon>Bacilli</taxon>
        <taxon>Lactobacillales</taxon>
        <taxon>Enterococcaceae</taxon>
        <taxon>Enterococcus</taxon>
    </lineage>
</organism>
<accession>A0A376H616</accession>
<name>A0A376H616_ENTGA</name>